<keyword evidence="1 3" id="KW-0853">WD repeat</keyword>
<feature type="compositionally biased region" description="Basic and acidic residues" evidence="4">
    <location>
        <begin position="13"/>
        <end position="23"/>
    </location>
</feature>
<feature type="region of interest" description="Disordered" evidence="4">
    <location>
        <begin position="1"/>
        <end position="57"/>
    </location>
</feature>
<keyword evidence="7" id="KW-1185">Reference proteome</keyword>
<dbReference type="HOGENOM" id="CLU_000288_6_3_1"/>
<dbReference type="SMART" id="SM00320">
    <property type="entry name" value="WD40"/>
    <property type="match status" value="14"/>
</dbReference>
<organism evidence="6 7">
    <name type="scientific">Fibroporia radiculosa</name>
    <dbReference type="NCBI Taxonomy" id="599839"/>
    <lineage>
        <taxon>Eukaryota</taxon>
        <taxon>Fungi</taxon>
        <taxon>Dikarya</taxon>
        <taxon>Basidiomycota</taxon>
        <taxon>Agaricomycotina</taxon>
        <taxon>Agaricomycetes</taxon>
        <taxon>Polyporales</taxon>
        <taxon>Fibroporiaceae</taxon>
        <taxon>Fibroporia</taxon>
    </lineage>
</organism>
<feature type="repeat" description="WD" evidence="3">
    <location>
        <begin position="1365"/>
        <end position="1406"/>
    </location>
</feature>
<dbReference type="Gene3D" id="3.40.50.300">
    <property type="entry name" value="P-loop containing nucleotide triphosphate hydrolases"/>
    <property type="match status" value="1"/>
</dbReference>
<accession>J4GIB1</accession>
<dbReference type="PANTHER" id="PTHR19848">
    <property type="entry name" value="WD40 REPEAT PROTEIN"/>
    <property type="match status" value="1"/>
</dbReference>
<dbReference type="Pfam" id="PF24883">
    <property type="entry name" value="NPHP3_N"/>
    <property type="match status" value="1"/>
</dbReference>
<evidence type="ECO:0000259" key="5">
    <source>
        <dbReference type="Pfam" id="PF24883"/>
    </source>
</evidence>
<name>J4GIB1_9APHY</name>
<dbReference type="Gene3D" id="2.130.10.10">
    <property type="entry name" value="YVTN repeat-like/Quinoprotein amine dehydrogenase"/>
    <property type="match status" value="7"/>
</dbReference>
<proteinExistence type="predicted"/>
<dbReference type="InterPro" id="IPR015943">
    <property type="entry name" value="WD40/YVTN_repeat-like_dom_sf"/>
</dbReference>
<feature type="repeat" description="WD" evidence="3">
    <location>
        <begin position="1151"/>
        <end position="1192"/>
    </location>
</feature>
<dbReference type="PRINTS" id="PR00320">
    <property type="entry name" value="GPROTEINBRPT"/>
</dbReference>
<dbReference type="Proteomes" id="UP000006352">
    <property type="component" value="Unassembled WGS sequence"/>
</dbReference>
<feature type="repeat" description="WD" evidence="3">
    <location>
        <begin position="1022"/>
        <end position="1063"/>
    </location>
</feature>
<dbReference type="InterPro" id="IPR001680">
    <property type="entry name" value="WD40_rpt"/>
</dbReference>
<feature type="region of interest" description="Disordered" evidence="4">
    <location>
        <begin position="62"/>
        <end position="81"/>
    </location>
</feature>
<feature type="repeat" description="WD" evidence="3">
    <location>
        <begin position="1065"/>
        <end position="1106"/>
    </location>
</feature>
<evidence type="ECO:0000256" key="3">
    <source>
        <dbReference type="PROSITE-ProRule" id="PRU00221"/>
    </source>
</evidence>
<dbReference type="SUPFAM" id="SSF50998">
    <property type="entry name" value="Quinoprotein alcohol dehydrogenase-like"/>
    <property type="match status" value="2"/>
</dbReference>
<dbReference type="CDD" id="cd00200">
    <property type="entry name" value="WD40"/>
    <property type="match status" value="2"/>
</dbReference>
<dbReference type="RefSeq" id="XP_012185826.1">
    <property type="nucleotide sequence ID" value="XM_012330436.1"/>
</dbReference>
<dbReference type="OrthoDB" id="2658414at2759"/>
<dbReference type="PROSITE" id="PS50082">
    <property type="entry name" value="WD_REPEATS_2"/>
    <property type="match status" value="14"/>
</dbReference>
<feature type="repeat" description="WD" evidence="3">
    <location>
        <begin position="1194"/>
        <end position="1235"/>
    </location>
</feature>
<dbReference type="InParanoid" id="J4GIB1"/>
<dbReference type="InterPro" id="IPR056884">
    <property type="entry name" value="NPHP3-like_N"/>
</dbReference>
<dbReference type="EMBL" id="HE797384">
    <property type="protein sequence ID" value="CCM06543.1"/>
    <property type="molecule type" value="Genomic_DNA"/>
</dbReference>
<evidence type="ECO:0000313" key="7">
    <source>
        <dbReference type="Proteomes" id="UP000006352"/>
    </source>
</evidence>
<gene>
    <name evidence="6" type="ORF">FIBRA_08817</name>
</gene>
<dbReference type="PANTHER" id="PTHR19848:SF8">
    <property type="entry name" value="F-BOX AND WD REPEAT DOMAIN CONTAINING 7"/>
    <property type="match status" value="1"/>
</dbReference>
<feature type="repeat" description="WD" evidence="3">
    <location>
        <begin position="1451"/>
        <end position="1483"/>
    </location>
</feature>
<evidence type="ECO:0000256" key="4">
    <source>
        <dbReference type="SAM" id="MobiDB-lite"/>
    </source>
</evidence>
<feature type="repeat" description="WD" evidence="3">
    <location>
        <begin position="1279"/>
        <end position="1320"/>
    </location>
</feature>
<evidence type="ECO:0000313" key="6">
    <source>
        <dbReference type="EMBL" id="CCM06543.1"/>
    </source>
</evidence>
<feature type="repeat" description="WD" evidence="3">
    <location>
        <begin position="1237"/>
        <end position="1271"/>
    </location>
</feature>
<evidence type="ECO:0000256" key="1">
    <source>
        <dbReference type="ARBA" id="ARBA00022574"/>
    </source>
</evidence>
<feature type="repeat" description="WD" evidence="3">
    <location>
        <begin position="893"/>
        <end position="934"/>
    </location>
</feature>
<dbReference type="STRING" id="599839.J4GIB1"/>
<feature type="repeat" description="WD" evidence="3">
    <location>
        <begin position="936"/>
        <end position="977"/>
    </location>
</feature>
<dbReference type="SUPFAM" id="SSF52540">
    <property type="entry name" value="P-loop containing nucleoside triphosphate hydrolases"/>
    <property type="match status" value="1"/>
</dbReference>
<dbReference type="Pfam" id="PF00400">
    <property type="entry name" value="WD40"/>
    <property type="match status" value="14"/>
</dbReference>
<evidence type="ECO:0000256" key="2">
    <source>
        <dbReference type="ARBA" id="ARBA00022737"/>
    </source>
</evidence>
<feature type="repeat" description="WD" evidence="3">
    <location>
        <begin position="1108"/>
        <end position="1149"/>
    </location>
</feature>
<feature type="repeat" description="WD" evidence="3">
    <location>
        <begin position="979"/>
        <end position="1020"/>
    </location>
</feature>
<reference evidence="6 7" key="1">
    <citation type="journal article" date="2012" name="Appl. Environ. Microbiol.">
        <title>Short-read sequencing for genomic analysis of the brown rot fungus Fibroporia radiculosa.</title>
        <authorList>
            <person name="Tang J.D."/>
            <person name="Perkins A.D."/>
            <person name="Sonstegard T.S."/>
            <person name="Schroeder S.G."/>
            <person name="Burgess S.C."/>
            <person name="Diehl S.V."/>
        </authorList>
    </citation>
    <scope>NUCLEOTIDE SEQUENCE [LARGE SCALE GENOMIC DNA]</scope>
    <source>
        <strain evidence="6 7">TFFH 294</strain>
    </source>
</reference>
<dbReference type="InterPro" id="IPR011047">
    <property type="entry name" value="Quinoprotein_ADH-like_sf"/>
</dbReference>
<dbReference type="InterPro" id="IPR027417">
    <property type="entry name" value="P-loop_NTPase"/>
</dbReference>
<feature type="domain" description="Nephrocystin 3-like N-terminal" evidence="5">
    <location>
        <begin position="325"/>
        <end position="494"/>
    </location>
</feature>
<dbReference type="SUPFAM" id="SSF82171">
    <property type="entry name" value="DPP6 N-terminal domain-like"/>
    <property type="match status" value="1"/>
</dbReference>
<sequence length="1635" mass="179725">MDKFRPPWMRSKWPKEKKARSDAHLTQIGGSGYVSAAENESEHIAPSNSRGSLSLDGFLKRLGRSREPSPHPGPEESAQIPLPHAASATEANLQRDADSLDRIAIKGAITQAAADVEGIKQSNIAATVVTAIDNAGLMLDTIDPLVAPLAALRAFNLVVNAIAKVHPYAQIALVIFKGASKMILNQINLDTAVRSLLSKVSEVYGFVTETQYWSPMPATQALVLERLSRQVMDCVNFIVRYVETKNFWMRTSRNVLGDTNTAIEGYSRAIDNLMQQFRDNVIRDVAIFTCRAAEDLDLSGLEYAGGVGRNTLKQCLPDTRKAILSEIQDWVIDTASNAQQIFWLSGMAGTGKSTVAHTIAGWSDEHGSLGSCFCFDQTRKGERLSQKLFTTIARDLADHNPLVRRALASVIQDNNELKHTVDIRRQWIQLLLGPINVASEAIEAPILVIIDALDESGESDTREQILHLLTGRQDVSSQPLVCMPPNIRILVTSRPLEDIHGALHGLSHIRHVSLDEPPWSDTVDYDIECYFSSRLKELQFDGDDCRALAKRANGLFEWSRLACEYIKGRNTVRQKPKARFKSVVSDEPTKRTTLLDSMYKRILADVILEDERKDAIPMFCTVMGLIVTMLEPLSRTVLNTIQRYSPCIDGIDQEQQDIDVEFILTPLGALLTGVTDTQIPIRPLHASFYDFLTDRDRSGDFFVGESAVHHYRLATACLRLMKVQLRFNICHLESSYLPNSSVIDLQKRIKESIMPELQYSSRFWITHVTAASFHSSLADEVHYLLDGERMLYWLEVLCLLKSLSGPASMLSTLWSWSQKDHNYTQLKAAVADTERFIRMFAAPMLYSTPHLYLSALPFAPALSRISARCAKFTRGITVATGGMNEWSSFQSTLQGHTSNVTSVTFSCDGRHIISGSDDQTICVWDMETGQQLCSPLEGHAGPVISVAISQDGRHIASGSHDKTVRVWDMKTGQQLGSPLEGHTGPVSSVAISHDGRQIVSGSRDNTIRVWDMVTRQELGSPLEGHTGPVMSVAISYDGRRIISGSLDKTIRVWDMEAGQQLGSPLQEHTGGVWSVAISYDGRRIVSGSHDKTIRVWDMDTGKQLSSPLEGHTEPVGSVAISHDGRYIVSGSDDNTIRVWDMQTGQQLGSPLEGHAGSVWSVAISHDGRHIVSGSYDNTVRVWDMKTGQQSDSPLEGRTGSVMSVAISYDGRCIVSGTDDKTIRVWDMETGQQLGYSLKGHTGPVGSVAISHDGRRIVSGSRDNTVRVWDMEVGQLGSPLKGHTGPVSFVAVSYDDRHIVSGSYDKTICVWDMETVQQLGSPLKGHTSTVRSVAISHDGRHIVSGSDDKTIRVWSVETRQQLGCPLEGHSGLILSVAISHDGQRIVSGSSDGTIRMWDIETRQQVGSTLEGHTGIISSVAISHDDRCIVSGSYDKTIRVWDMKTEQQLGSPLEGHTGPVLSVAISHDGRRIVSGSYDNVIRVWDAEPELQLIGPFLEEHTGVVNSIAHDAQCAMSDSVGETIQAQGKRSTTLVQNSTAVSPVVFPGHRGICFSLNLAHSLGSPASFLQGSPPPSLFPNDAGWLIGPEGRLLFWVPPHLQRTMHTPVTTMVIPSSGLQLDLSNFAHGELWQDCRSRD</sequence>
<dbReference type="PROSITE" id="PS00678">
    <property type="entry name" value="WD_REPEATS_1"/>
    <property type="match status" value="12"/>
</dbReference>
<protein>
    <recommendedName>
        <fullName evidence="5">Nephrocystin 3-like N-terminal domain-containing protein</fullName>
    </recommendedName>
</protein>
<feature type="repeat" description="WD" evidence="3">
    <location>
        <begin position="1322"/>
        <end position="1363"/>
    </location>
</feature>
<dbReference type="InterPro" id="IPR019775">
    <property type="entry name" value="WD40_repeat_CS"/>
</dbReference>
<dbReference type="InterPro" id="IPR020472">
    <property type="entry name" value="WD40_PAC1"/>
</dbReference>
<keyword evidence="2" id="KW-0677">Repeat</keyword>
<feature type="repeat" description="WD" evidence="3">
    <location>
        <begin position="1408"/>
        <end position="1449"/>
    </location>
</feature>
<dbReference type="PROSITE" id="PS50294">
    <property type="entry name" value="WD_REPEATS_REGION"/>
    <property type="match status" value="14"/>
</dbReference>
<dbReference type="GeneID" id="24101443"/>